<sequence length="255" mass="28093">MINIKILEELSNAFGPSGFEDEVTNVIKKHCNEMIVENDSMNNVYARLKNYDGNKLVVMLDAHTDEVGFMVQAINDNGLLSIVQLGGWHNTNIPAHTVYVKNRDGELIKGITTSKPVHFMTASERVNNSLEIEDIFVDVGASSREEVLEVFNIRVGDPIAPKVEFDFNEKNGVCYGKAFDNRIGCFCIIETLKALSEISDLEVDVVGAFAAQEEVGTRGAQVTSQIIKPDLAIVFEGSPADDLYYSKNISQGALK</sequence>
<dbReference type="PANTHER" id="PTHR32481">
    <property type="entry name" value="AMINOPEPTIDASE"/>
    <property type="match status" value="1"/>
</dbReference>
<dbReference type="SUPFAM" id="SSF101821">
    <property type="entry name" value="Aminopeptidase/glucanase lid domain"/>
    <property type="match status" value="1"/>
</dbReference>
<dbReference type="InterPro" id="IPR023367">
    <property type="entry name" value="Peptidase_M42_dom2"/>
</dbReference>
<dbReference type="InterPro" id="IPR051464">
    <property type="entry name" value="Peptidase_M42_aminopept"/>
</dbReference>
<comment type="similarity">
    <text evidence="1">Belongs to the peptidase M42 family.</text>
</comment>
<dbReference type="RefSeq" id="WP_204572788.1">
    <property type="nucleotide sequence ID" value="NZ_JACJLL010000227.1"/>
</dbReference>
<evidence type="ECO:0000256" key="4">
    <source>
        <dbReference type="ARBA" id="ARBA00022723"/>
    </source>
</evidence>
<accession>A0ABS2FK43</accession>
<evidence type="ECO:0000256" key="5">
    <source>
        <dbReference type="ARBA" id="ARBA00022801"/>
    </source>
</evidence>
<comment type="caution">
    <text evidence="6">The sequence shown here is derived from an EMBL/GenBank/DDBJ whole genome shotgun (WGS) entry which is preliminary data.</text>
</comment>
<organism evidence="6 7">
    <name type="scientific">Clostridium saudiense</name>
    <dbReference type="NCBI Taxonomy" id="1414720"/>
    <lineage>
        <taxon>Bacteria</taxon>
        <taxon>Bacillati</taxon>
        <taxon>Bacillota</taxon>
        <taxon>Clostridia</taxon>
        <taxon>Eubacteriales</taxon>
        <taxon>Clostridiaceae</taxon>
        <taxon>Clostridium</taxon>
    </lineage>
</organism>
<keyword evidence="2" id="KW-0031">Aminopeptidase</keyword>
<keyword evidence="3" id="KW-0645">Protease</keyword>
<keyword evidence="4" id="KW-0479">Metal-binding</keyword>
<dbReference type="Gene3D" id="2.40.30.40">
    <property type="entry name" value="Peptidase M42, domain 2"/>
    <property type="match status" value="1"/>
</dbReference>
<gene>
    <name evidence="6" type="ORF">H6A19_16745</name>
</gene>
<evidence type="ECO:0000313" key="6">
    <source>
        <dbReference type="EMBL" id="MBM6820960.1"/>
    </source>
</evidence>
<dbReference type="Pfam" id="PF05343">
    <property type="entry name" value="Peptidase_M42"/>
    <property type="match status" value="1"/>
</dbReference>
<evidence type="ECO:0000256" key="3">
    <source>
        <dbReference type="ARBA" id="ARBA00022670"/>
    </source>
</evidence>
<evidence type="ECO:0000256" key="2">
    <source>
        <dbReference type="ARBA" id="ARBA00022438"/>
    </source>
</evidence>
<dbReference type="PANTHER" id="PTHR32481:SF0">
    <property type="entry name" value="AMINOPEPTIDASE YPDE-RELATED"/>
    <property type="match status" value="1"/>
</dbReference>
<protein>
    <submittedName>
        <fullName evidence="6">M42 family peptidase</fullName>
    </submittedName>
</protein>
<keyword evidence="7" id="KW-1185">Reference proteome</keyword>
<evidence type="ECO:0000313" key="7">
    <source>
        <dbReference type="Proteomes" id="UP000767334"/>
    </source>
</evidence>
<keyword evidence="5" id="KW-0378">Hydrolase</keyword>
<dbReference type="InterPro" id="IPR008007">
    <property type="entry name" value="Peptidase_M42"/>
</dbReference>
<dbReference type="Proteomes" id="UP000767334">
    <property type="component" value="Unassembled WGS sequence"/>
</dbReference>
<name>A0ABS2FK43_9CLOT</name>
<dbReference type="EMBL" id="JACJLL010000227">
    <property type="protein sequence ID" value="MBM6820960.1"/>
    <property type="molecule type" value="Genomic_DNA"/>
</dbReference>
<reference evidence="6 7" key="1">
    <citation type="journal article" date="2021" name="Sci. Rep.">
        <title>The distribution of antibiotic resistance genes in chicken gut microbiota commensals.</title>
        <authorList>
            <person name="Juricova H."/>
            <person name="Matiasovicova J."/>
            <person name="Kubasova T."/>
            <person name="Cejkova D."/>
            <person name="Rychlik I."/>
        </authorList>
    </citation>
    <scope>NUCLEOTIDE SEQUENCE [LARGE SCALE GENOMIC DNA]</scope>
    <source>
        <strain evidence="6 7">An435</strain>
    </source>
</reference>
<dbReference type="SUPFAM" id="SSF53187">
    <property type="entry name" value="Zn-dependent exopeptidases"/>
    <property type="match status" value="1"/>
</dbReference>
<proteinExistence type="inferred from homology"/>
<evidence type="ECO:0000256" key="1">
    <source>
        <dbReference type="ARBA" id="ARBA00006272"/>
    </source>
</evidence>
<dbReference type="Gene3D" id="3.40.630.10">
    <property type="entry name" value="Zn peptidases"/>
    <property type="match status" value="1"/>
</dbReference>
<feature type="non-terminal residue" evidence="6">
    <location>
        <position position="255"/>
    </location>
</feature>